<dbReference type="Proteomes" id="UP000019487">
    <property type="component" value="Unassembled WGS sequence"/>
</dbReference>
<dbReference type="AlphaFoldDB" id="W9CJV6"/>
<comment type="caution">
    <text evidence="2">The sequence shown here is derived from an EMBL/GenBank/DDBJ whole genome shotgun (WGS) entry which is preliminary data.</text>
</comment>
<sequence length="77" mass="8370">MLAVIWLLLLAAVGTAFIDVHDDLKNNETAKALPNRTVSDGVFQLGVSKAAGVPNLRKRQSKSNLTNPYIGDIYMIT</sequence>
<feature type="chain" id="PRO_5004920539" evidence="1">
    <location>
        <begin position="17"/>
        <end position="77"/>
    </location>
</feature>
<dbReference type="EMBL" id="AYSA01000216">
    <property type="protein sequence ID" value="ESZ94939.1"/>
    <property type="molecule type" value="Genomic_DNA"/>
</dbReference>
<name>W9CJV6_SCLBF</name>
<evidence type="ECO:0000313" key="3">
    <source>
        <dbReference type="Proteomes" id="UP000019487"/>
    </source>
</evidence>
<organism evidence="2 3">
    <name type="scientific">Sclerotinia borealis (strain F-4128)</name>
    <dbReference type="NCBI Taxonomy" id="1432307"/>
    <lineage>
        <taxon>Eukaryota</taxon>
        <taxon>Fungi</taxon>
        <taxon>Dikarya</taxon>
        <taxon>Ascomycota</taxon>
        <taxon>Pezizomycotina</taxon>
        <taxon>Leotiomycetes</taxon>
        <taxon>Helotiales</taxon>
        <taxon>Sclerotiniaceae</taxon>
        <taxon>Sclerotinia</taxon>
    </lineage>
</organism>
<keyword evidence="1" id="KW-0732">Signal</keyword>
<dbReference type="OrthoDB" id="771136at2759"/>
<evidence type="ECO:0000313" key="2">
    <source>
        <dbReference type="EMBL" id="ESZ94939.1"/>
    </source>
</evidence>
<evidence type="ECO:0000256" key="1">
    <source>
        <dbReference type="SAM" id="SignalP"/>
    </source>
</evidence>
<gene>
    <name evidence="2" type="ORF">SBOR_4663</name>
</gene>
<dbReference type="HOGENOM" id="CLU_2639497_0_0_1"/>
<protein>
    <submittedName>
        <fullName evidence="2">Uncharacterized protein</fullName>
    </submittedName>
</protein>
<proteinExistence type="predicted"/>
<reference evidence="2 3" key="1">
    <citation type="journal article" date="2014" name="Genome Announc.">
        <title>Draft genome sequence of Sclerotinia borealis, a psychrophilic plant pathogenic fungus.</title>
        <authorList>
            <person name="Mardanov A.V."/>
            <person name="Beletsky A.V."/>
            <person name="Kadnikov V.V."/>
            <person name="Ignatov A.N."/>
            <person name="Ravin N.V."/>
        </authorList>
    </citation>
    <scope>NUCLEOTIDE SEQUENCE [LARGE SCALE GENOMIC DNA]</scope>
    <source>
        <strain evidence="3">F-4157</strain>
    </source>
</reference>
<feature type="signal peptide" evidence="1">
    <location>
        <begin position="1"/>
        <end position="16"/>
    </location>
</feature>
<keyword evidence="3" id="KW-1185">Reference proteome</keyword>
<accession>W9CJV6</accession>